<evidence type="ECO:0000256" key="1">
    <source>
        <dbReference type="ARBA" id="ARBA00004141"/>
    </source>
</evidence>
<accession>A0AAD7HGS0</accession>
<evidence type="ECO:0000256" key="5">
    <source>
        <dbReference type="SAM" id="MobiDB-lite"/>
    </source>
</evidence>
<dbReference type="PRINTS" id="PR01036">
    <property type="entry name" value="TCRTETB"/>
</dbReference>
<evidence type="ECO:0000259" key="7">
    <source>
        <dbReference type="PROSITE" id="PS50850"/>
    </source>
</evidence>
<dbReference type="EMBL" id="JARKIB010000246">
    <property type="protein sequence ID" value="KAJ7719955.1"/>
    <property type="molecule type" value="Genomic_DNA"/>
</dbReference>
<protein>
    <submittedName>
        <fullName evidence="8">MFS general substrate transporter</fullName>
    </submittedName>
</protein>
<dbReference type="InterPro" id="IPR036259">
    <property type="entry name" value="MFS_trans_sf"/>
</dbReference>
<feature type="transmembrane region" description="Helical" evidence="6">
    <location>
        <begin position="17"/>
        <end position="42"/>
    </location>
</feature>
<dbReference type="Gene3D" id="1.20.1250.20">
    <property type="entry name" value="MFS general substrate transporter like domains"/>
    <property type="match status" value="2"/>
</dbReference>
<comment type="caution">
    <text evidence="8">The sequence shown here is derived from an EMBL/GenBank/DDBJ whole genome shotgun (WGS) entry which is preliminary data.</text>
</comment>
<gene>
    <name evidence="8" type="ORF">B0H16DRAFT_393998</name>
</gene>
<organism evidence="8 9">
    <name type="scientific">Mycena metata</name>
    <dbReference type="NCBI Taxonomy" id="1033252"/>
    <lineage>
        <taxon>Eukaryota</taxon>
        <taxon>Fungi</taxon>
        <taxon>Dikarya</taxon>
        <taxon>Basidiomycota</taxon>
        <taxon>Agaricomycotina</taxon>
        <taxon>Agaricomycetes</taxon>
        <taxon>Agaricomycetidae</taxon>
        <taxon>Agaricales</taxon>
        <taxon>Marasmiineae</taxon>
        <taxon>Mycenaceae</taxon>
        <taxon>Mycena</taxon>
    </lineage>
</organism>
<feature type="region of interest" description="Disordered" evidence="5">
    <location>
        <begin position="553"/>
        <end position="583"/>
    </location>
</feature>
<keyword evidence="2 6" id="KW-0812">Transmembrane</keyword>
<dbReference type="PANTHER" id="PTHR23501:SF102">
    <property type="entry name" value="DRUG TRANSPORTER, PUTATIVE (AFU_ORTHOLOGUE AFUA_3G08530)-RELATED"/>
    <property type="match status" value="1"/>
</dbReference>
<dbReference type="SUPFAM" id="SSF103473">
    <property type="entry name" value="MFS general substrate transporter"/>
    <property type="match status" value="1"/>
</dbReference>
<feature type="transmembrane region" description="Helical" evidence="6">
    <location>
        <begin position="205"/>
        <end position="226"/>
    </location>
</feature>
<evidence type="ECO:0000256" key="4">
    <source>
        <dbReference type="ARBA" id="ARBA00023136"/>
    </source>
</evidence>
<feature type="transmembrane region" description="Helical" evidence="6">
    <location>
        <begin position="84"/>
        <end position="102"/>
    </location>
</feature>
<feature type="transmembrane region" description="Helical" evidence="6">
    <location>
        <begin position="54"/>
        <end position="72"/>
    </location>
</feature>
<evidence type="ECO:0000256" key="2">
    <source>
        <dbReference type="ARBA" id="ARBA00022692"/>
    </source>
</evidence>
<dbReference type="InterPro" id="IPR020846">
    <property type="entry name" value="MFS_dom"/>
</dbReference>
<feature type="transmembrane region" description="Helical" evidence="6">
    <location>
        <begin position="169"/>
        <end position="193"/>
    </location>
</feature>
<feature type="transmembrane region" description="Helical" evidence="6">
    <location>
        <begin position="312"/>
        <end position="334"/>
    </location>
</feature>
<dbReference type="Proteomes" id="UP001215598">
    <property type="component" value="Unassembled WGS sequence"/>
</dbReference>
<feature type="transmembrane region" description="Helical" evidence="6">
    <location>
        <begin position="277"/>
        <end position="300"/>
    </location>
</feature>
<feature type="transmembrane region" description="Helical" evidence="6">
    <location>
        <begin position="476"/>
        <end position="495"/>
    </location>
</feature>
<name>A0AAD7HGS0_9AGAR</name>
<feature type="transmembrane region" description="Helical" evidence="6">
    <location>
        <begin position="341"/>
        <end position="360"/>
    </location>
</feature>
<dbReference type="GO" id="GO:0022857">
    <property type="term" value="F:transmembrane transporter activity"/>
    <property type="evidence" value="ECO:0007669"/>
    <property type="project" value="InterPro"/>
</dbReference>
<feature type="compositionally biased region" description="Polar residues" evidence="5">
    <location>
        <begin position="561"/>
        <end position="583"/>
    </location>
</feature>
<evidence type="ECO:0000256" key="6">
    <source>
        <dbReference type="SAM" id="Phobius"/>
    </source>
</evidence>
<dbReference type="Pfam" id="PF07690">
    <property type="entry name" value="MFS_1"/>
    <property type="match status" value="1"/>
</dbReference>
<feature type="transmembrane region" description="Helical" evidence="6">
    <location>
        <begin position="238"/>
        <end position="265"/>
    </location>
</feature>
<evidence type="ECO:0000256" key="3">
    <source>
        <dbReference type="ARBA" id="ARBA00022989"/>
    </source>
</evidence>
<dbReference type="PROSITE" id="PS50850">
    <property type="entry name" value="MFS"/>
    <property type="match status" value="1"/>
</dbReference>
<dbReference type="InterPro" id="IPR011701">
    <property type="entry name" value="MFS"/>
</dbReference>
<evidence type="ECO:0000313" key="8">
    <source>
        <dbReference type="EMBL" id="KAJ7719955.1"/>
    </source>
</evidence>
<feature type="transmembrane region" description="Helical" evidence="6">
    <location>
        <begin position="139"/>
        <end position="157"/>
    </location>
</feature>
<reference evidence="8" key="1">
    <citation type="submission" date="2023-03" db="EMBL/GenBank/DDBJ databases">
        <title>Massive genome expansion in bonnet fungi (Mycena s.s.) driven by repeated elements and novel gene families across ecological guilds.</title>
        <authorList>
            <consortium name="Lawrence Berkeley National Laboratory"/>
            <person name="Harder C.B."/>
            <person name="Miyauchi S."/>
            <person name="Viragh M."/>
            <person name="Kuo A."/>
            <person name="Thoen E."/>
            <person name="Andreopoulos B."/>
            <person name="Lu D."/>
            <person name="Skrede I."/>
            <person name="Drula E."/>
            <person name="Henrissat B."/>
            <person name="Morin E."/>
            <person name="Kohler A."/>
            <person name="Barry K."/>
            <person name="LaButti K."/>
            <person name="Morin E."/>
            <person name="Salamov A."/>
            <person name="Lipzen A."/>
            <person name="Mereny Z."/>
            <person name="Hegedus B."/>
            <person name="Baldrian P."/>
            <person name="Stursova M."/>
            <person name="Weitz H."/>
            <person name="Taylor A."/>
            <person name="Grigoriev I.V."/>
            <person name="Nagy L.G."/>
            <person name="Martin F."/>
            <person name="Kauserud H."/>
        </authorList>
    </citation>
    <scope>NUCLEOTIDE SEQUENCE</scope>
    <source>
        <strain evidence="8">CBHHK182m</strain>
    </source>
</reference>
<evidence type="ECO:0000313" key="9">
    <source>
        <dbReference type="Proteomes" id="UP001215598"/>
    </source>
</evidence>
<dbReference type="AlphaFoldDB" id="A0AAD7HGS0"/>
<feature type="domain" description="Major facilitator superfamily (MFS) profile" evidence="7">
    <location>
        <begin position="20"/>
        <end position="500"/>
    </location>
</feature>
<keyword evidence="9" id="KW-1185">Reference proteome</keyword>
<feature type="transmembrane region" description="Helical" evidence="6">
    <location>
        <begin position="366"/>
        <end position="391"/>
    </location>
</feature>
<keyword evidence="4 6" id="KW-0472">Membrane</keyword>
<comment type="subcellular location">
    <subcellularLocation>
        <location evidence="1">Membrane</location>
        <topology evidence="1">Multi-pass membrane protein</topology>
    </subcellularLocation>
</comment>
<proteinExistence type="predicted"/>
<sequence>MPVVESPAPTTTHGIRFWLVFVALCFCVLLSALDLAGVSTAAPTIVAELHGSDFSWVGSAYTLSSAACLPLSGNLAQIFGRKHVTMSMVVIFGIGSAVSASARSMTVLIVGRGVGGGGTQALVYIVTADLVPLRERGTFTGITGMIWTLGSITGPFIAGGLAQKATWRWLFYLNLPLCALAFLAVALFLDLPTPEGRILEKLAKIDWIGNILIIASSTSCMLGLTWGGGRFPWSSPPVLAPLVIGLVGLGLSFVYEIGFATYPTIPKVVLANRTSQLGYIASFIHGVVALSITFYLPTWFQSVRSATPIQSGLYFLPMVATISPFAIVEGLIVAKLGHYRLVNLVGWGALLLGVGLFVSLHRTTSLGLIVLFQLIQGVGLGMLYATTFVVLAPLPISENASALSLLTFVRTFSQSWGIAIAGSVIQNKLSGTLPKSVIRQFSSPSDLVYGVIPEISTMPEPLKLQVQDAFVESIKLVWIIMASLCAIGLLTVCLIKDIPLSRQVDKKWGLRERPPGTEIELVQPESEIVEVGPVKPNNDSIIIEVVRKSTGISPVDESARPSETSQGRKQVRENLTSNAQIRI</sequence>
<dbReference type="PANTHER" id="PTHR23501">
    <property type="entry name" value="MAJOR FACILITATOR SUPERFAMILY"/>
    <property type="match status" value="1"/>
</dbReference>
<keyword evidence="3 6" id="KW-1133">Transmembrane helix</keyword>
<dbReference type="GO" id="GO:0005886">
    <property type="term" value="C:plasma membrane"/>
    <property type="evidence" value="ECO:0007669"/>
    <property type="project" value="TreeGrafter"/>
</dbReference>